<organism evidence="7">
    <name type="scientific">candidate division WOR-3 bacterium</name>
    <dbReference type="NCBI Taxonomy" id="2052148"/>
    <lineage>
        <taxon>Bacteria</taxon>
        <taxon>Bacteria division WOR-3</taxon>
    </lineage>
</organism>
<dbReference type="GO" id="GO:0007165">
    <property type="term" value="P:signal transduction"/>
    <property type="evidence" value="ECO:0007669"/>
    <property type="project" value="TreeGrafter"/>
</dbReference>
<sequence>MKKKLLVIAVLVFVFTGIVASTITPFLYMRIIQDISRIVRDNYVKSVSIDSLYLNAIKGMLKDLDPHSVYLTAQEYKELQVKTEGEFGGLGIQIAKMGNYITIIAPIEGTPAYRAGILPGDVIVKIDGVDTKDMSINEGVKRMRGKPGTKCVLTIQREGEEPFDVPIIRDVIRINAVPYYGNIDGVGYIRLSDFSGNAYTETKEAIQDLLSQGVKGIVLDLRSNPGGLLVQAVEIASLFIDKGKIVVSTKGRRSSQTMTSHGNRFEKFPLVVLVDGGSASASEIVSGAIQDWDRGLIVGMKTFGKGSVQKIWPLSDGALKLTTALWYTPSGRGIDKSFSAKDTAKTFYTLRMKRVVHGGGGITPDTIIPYPKLAKIVAKLRNKNLFFKFSVHYMKQHKDDFKDVNSEILNEFKTYVKKNKVEFTDKEWKDAEDTIKYYLRMQLFENKWGTKGKYRALLENDNQFNFARKLLKRCKDYRDVFKL</sequence>
<reference evidence="7" key="1">
    <citation type="journal article" date="2020" name="mSystems">
        <title>Genome- and Community-Level Interaction Insights into Carbon Utilization and Element Cycling Functions of Hydrothermarchaeota in Hydrothermal Sediment.</title>
        <authorList>
            <person name="Zhou Z."/>
            <person name="Liu Y."/>
            <person name="Xu W."/>
            <person name="Pan J."/>
            <person name="Luo Z.H."/>
            <person name="Li M."/>
        </authorList>
    </citation>
    <scope>NUCLEOTIDE SEQUENCE [LARGE SCALE GENOMIC DNA]</scope>
    <source>
        <strain evidence="7">HyVt-102</strain>
    </source>
</reference>
<evidence type="ECO:0000259" key="6">
    <source>
        <dbReference type="PROSITE" id="PS50106"/>
    </source>
</evidence>
<feature type="domain" description="PDZ" evidence="6">
    <location>
        <begin position="76"/>
        <end position="158"/>
    </location>
</feature>
<keyword evidence="3 5" id="KW-0378">Hydrolase</keyword>
<dbReference type="Proteomes" id="UP000885847">
    <property type="component" value="Unassembled WGS sequence"/>
</dbReference>
<proteinExistence type="inferred from homology"/>
<comment type="caution">
    <text evidence="7">The sequence shown here is derived from an EMBL/GenBank/DDBJ whole genome shotgun (WGS) entry which is preliminary data.</text>
</comment>
<evidence type="ECO:0000256" key="4">
    <source>
        <dbReference type="ARBA" id="ARBA00022825"/>
    </source>
</evidence>
<protein>
    <submittedName>
        <fullName evidence="7">PDZ domain-containing protein</fullName>
    </submittedName>
</protein>
<dbReference type="InterPro" id="IPR004447">
    <property type="entry name" value="Peptidase_S41A"/>
</dbReference>
<dbReference type="InterPro" id="IPR041489">
    <property type="entry name" value="PDZ_6"/>
</dbReference>
<evidence type="ECO:0000256" key="3">
    <source>
        <dbReference type="ARBA" id="ARBA00022801"/>
    </source>
</evidence>
<name>A0A7C0VBM3_UNCW3</name>
<dbReference type="GO" id="GO:0006508">
    <property type="term" value="P:proteolysis"/>
    <property type="evidence" value="ECO:0007669"/>
    <property type="project" value="UniProtKB-KW"/>
</dbReference>
<dbReference type="GO" id="GO:0004175">
    <property type="term" value="F:endopeptidase activity"/>
    <property type="evidence" value="ECO:0007669"/>
    <property type="project" value="TreeGrafter"/>
</dbReference>
<dbReference type="InterPro" id="IPR001478">
    <property type="entry name" value="PDZ"/>
</dbReference>
<dbReference type="FunFam" id="2.30.42.10:FF:000063">
    <property type="entry name" value="Peptidase, S41 family"/>
    <property type="match status" value="1"/>
</dbReference>
<dbReference type="SUPFAM" id="SSF52096">
    <property type="entry name" value="ClpP/crotonase"/>
    <property type="match status" value="1"/>
</dbReference>
<dbReference type="GO" id="GO:0030288">
    <property type="term" value="C:outer membrane-bounded periplasmic space"/>
    <property type="evidence" value="ECO:0007669"/>
    <property type="project" value="TreeGrafter"/>
</dbReference>
<dbReference type="Gene3D" id="2.30.42.10">
    <property type="match status" value="1"/>
</dbReference>
<dbReference type="InterPro" id="IPR005151">
    <property type="entry name" value="Tail-specific_protease"/>
</dbReference>
<dbReference type="PANTHER" id="PTHR32060">
    <property type="entry name" value="TAIL-SPECIFIC PROTEASE"/>
    <property type="match status" value="1"/>
</dbReference>
<gene>
    <name evidence="7" type="ORF">ENF18_01730</name>
</gene>
<evidence type="ECO:0000256" key="1">
    <source>
        <dbReference type="ARBA" id="ARBA00009179"/>
    </source>
</evidence>
<dbReference type="PROSITE" id="PS50106">
    <property type="entry name" value="PDZ"/>
    <property type="match status" value="1"/>
</dbReference>
<keyword evidence="2 5" id="KW-0645">Protease</keyword>
<dbReference type="GO" id="GO:0008236">
    <property type="term" value="F:serine-type peptidase activity"/>
    <property type="evidence" value="ECO:0007669"/>
    <property type="project" value="UniProtKB-KW"/>
</dbReference>
<dbReference type="InterPro" id="IPR036034">
    <property type="entry name" value="PDZ_sf"/>
</dbReference>
<evidence type="ECO:0000256" key="5">
    <source>
        <dbReference type="RuleBase" id="RU004404"/>
    </source>
</evidence>
<dbReference type="CDD" id="cd06782">
    <property type="entry name" value="cpPDZ_CPP-like"/>
    <property type="match status" value="1"/>
</dbReference>
<dbReference type="SUPFAM" id="SSF50156">
    <property type="entry name" value="PDZ domain-like"/>
    <property type="match status" value="1"/>
</dbReference>
<dbReference type="NCBIfam" id="TIGR00225">
    <property type="entry name" value="prc"/>
    <property type="match status" value="1"/>
</dbReference>
<dbReference type="SMART" id="SM00228">
    <property type="entry name" value="PDZ"/>
    <property type="match status" value="1"/>
</dbReference>
<dbReference type="EMBL" id="DQWE01000076">
    <property type="protein sequence ID" value="HDI82495.1"/>
    <property type="molecule type" value="Genomic_DNA"/>
</dbReference>
<dbReference type="Gene3D" id="3.30.750.44">
    <property type="match status" value="1"/>
</dbReference>
<dbReference type="Pfam" id="PF03572">
    <property type="entry name" value="Peptidase_S41"/>
    <property type="match status" value="1"/>
</dbReference>
<accession>A0A7C0VBM3</accession>
<dbReference type="Pfam" id="PF17820">
    <property type="entry name" value="PDZ_6"/>
    <property type="match status" value="1"/>
</dbReference>
<dbReference type="PANTHER" id="PTHR32060:SF30">
    <property type="entry name" value="CARBOXY-TERMINAL PROCESSING PROTEASE CTPA"/>
    <property type="match status" value="1"/>
</dbReference>
<dbReference type="AlphaFoldDB" id="A0A7C0VBM3"/>
<evidence type="ECO:0000313" key="7">
    <source>
        <dbReference type="EMBL" id="HDI82495.1"/>
    </source>
</evidence>
<dbReference type="InterPro" id="IPR029045">
    <property type="entry name" value="ClpP/crotonase-like_dom_sf"/>
</dbReference>
<dbReference type="SMART" id="SM00245">
    <property type="entry name" value="TSPc"/>
    <property type="match status" value="1"/>
</dbReference>
<dbReference type="Gene3D" id="3.90.226.10">
    <property type="entry name" value="2-enoyl-CoA Hydratase, Chain A, domain 1"/>
    <property type="match status" value="1"/>
</dbReference>
<comment type="similarity">
    <text evidence="1 5">Belongs to the peptidase S41A family.</text>
</comment>
<evidence type="ECO:0000256" key="2">
    <source>
        <dbReference type="ARBA" id="ARBA00022670"/>
    </source>
</evidence>
<keyword evidence="4 5" id="KW-0720">Serine protease</keyword>
<dbReference type="CDD" id="cd07560">
    <property type="entry name" value="Peptidase_S41_CPP"/>
    <property type="match status" value="1"/>
</dbReference>